<keyword evidence="1" id="KW-0808">Transferase</keyword>
<dbReference type="InterPro" id="IPR017441">
    <property type="entry name" value="Protein_kinase_ATP_BS"/>
</dbReference>
<dbReference type="SMART" id="SM00028">
    <property type="entry name" value="TPR"/>
    <property type="match status" value="6"/>
</dbReference>
<evidence type="ECO:0000313" key="9">
    <source>
        <dbReference type="Proteomes" id="UP000278085"/>
    </source>
</evidence>
<dbReference type="PROSITE" id="PS50011">
    <property type="entry name" value="PROTEIN_KINASE_DOM"/>
    <property type="match status" value="1"/>
</dbReference>
<sequence>MERNLQHEEQELGHYQLKRLLGEGGFGQVYEAWDSKLQRIIAIKRLKPQLLSTRPDNLLDEARLAASLRHPSFVRIFSIEGDAAEQSIVMEFVDGCTLREAGKRGPMPQAQVLDIVSQVAEAMREAHDAKLIHGDIKPANLMLEPGGKVRIMDFGLARKIDPQATESVVIDQTEGTIAYLAPELMMGSTLSAQSDVYALGVVMYELLTGTRPFSHLSGLALAAAHIQSSSNVWPFPPDVSPAVVALVRAMTARHVPERLGSMQAVSAAVAALGGEPSDPPALPASPPVRSLRSRAAALLLKTPARRYALIAAAVAACAIGARQVAISSEWFERHTPFFSESAAMQGGLAALKNFDRDENLDLAIRHFTSILDRQPDHAAAAAGVSLAYAFRHTGDTRDDVWLQRADASAQLALKLNDQLALAYAAQGVVRMGQQRDAEALDFADKALRLDPMNRFGLILKGDALTRMRRYPEAEQTLLDALRMYGRDHLFVDLLGTLYHNQGKYPAAEQSFRRSIALEPDAVIAYANLSSALLRQNRSDEALQVLQQGLQVRPSGRLYNNLGHVLFNRGDYVGAAQAFEESVSGTKGNPNDYLRWANLGDTLRWIPGRTAASNNAYRQAVNLLKPLLERSGSKPVLMSRMGLYSARLGDREAAIEYTRRALKADPGNADVRFRAAMAHEIMGDRDAALAELTIAQERGYPASLIRSEPDLTALRRDSRYIQSTTKGEK</sequence>
<dbReference type="Gene3D" id="1.10.510.10">
    <property type="entry name" value="Transferase(Phosphotransferase) domain 1"/>
    <property type="match status" value="1"/>
</dbReference>
<dbReference type="GO" id="GO:0005524">
    <property type="term" value="F:ATP binding"/>
    <property type="evidence" value="ECO:0007669"/>
    <property type="project" value="UniProtKB-UniRule"/>
</dbReference>
<dbReference type="InterPro" id="IPR011990">
    <property type="entry name" value="TPR-like_helical_dom_sf"/>
</dbReference>
<dbReference type="Pfam" id="PF13432">
    <property type="entry name" value="TPR_16"/>
    <property type="match status" value="2"/>
</dbReference>
<dbReference type="Proteomes" id="UP000278085">
    <property type="component" value="Unassembled WGS sequence"/>
</dbReference>
<dbReference type="InterPro" id="IPR008271">
    <property type="entry name" value="Ser/Thr_kinase_AS"/>
</dbReference>
<dbReference type="Gene3D" id="3.30.200.20">
    <property type="entry name" value="Phosphorylase Kinase, domain 1"/>
    <property type="match status" value="1"/>
</dbReference>
<proteinExistence type="predicted"/>
<dbReference type="CDD" id="cd14014">
    <property type="entry name" value="STKc_PknB_like"/>
    <property type="match status" value="1"/>
</dbReference>
<organism evidence="8 9">
    <name type="scientific">Massilia atriviolacea</name>
    <dbReference type="NCBI Taxonomy" id="2495579"/>
    <lineage>
        <taxon>Bacteria</taxon>
        <taxon>Pseudomonadati</taxon>
        <taxon>Pseudomonadota</taxon>
        <taxon>Betaproteobacteria</taxon>
        <taxon>Burkholderiales</taxon>
        <taxon>Oxalobacteraceae</taxon>
        <taxon>Telluria group</taxon>
        <taxon>Massilia</taxon>
    </lineage>
</organism>
<dbReference type="PROSITE" id="PS00108">
    <property type="entry name" value="PROTEIN_KINASE_ST"/>
    <property type="match status" value="1"/>
</dbReference>
<dbReference type="InterPro" id="IPR045269">
    <property type="entry name" value="Atg1-like"/>
</dbReference>
<evidence type="ECO:0000256" key="2">
    <source>
        <dbReference type="ARBA" id="ARBA00022741"/>
    </source>
</evidence>
<keyword evidence="3 8" id="KW-0418">Kinase</keyword>
<evidence type="ECO:0000256" key="1">
    <source>
        <dbReference type="ARBA" id="ARBA00022679"/>
    </source>
</evidence>
<dbReference type="PROSITE" id="PS50005">
    <property type="entry name" value="TPR"/>
    <property type="match status" value="4"/>
</dbReference>
<dbReference type="Pfam" id="PF13374">
    <property type="entry name" value="TPR_10"/>
    <property type="match status" value="1"/>
</dbReference>
<accession>A0A430HCP5</accession>
<reference evidence="8 9" key="1">
    <citation type="submission" date="2018-12" db="EMBL/GenBank/DDBJ databases">
        <authorList>
            <person name="Yang E."/>
        </authorList>
    </citation>
    <scope>NUCLEOTIDE SEQUENCE [LARGE SCALE GENOMIC DNA]</scope>
    <source>
        <strain evidence="8 9">SOD</strain>
    </source>
</reference>
<dbReference type="PANTHER" id="PTHR24348">
    <property type="entry name" value="SERINE/THREONINE-PROTEIN KINASE UNC-51-RELATED"/>
    <property type="match status" value="1"/>
</dbReference>
<evidence type="ECO:0000256" key="5">
    <source>
        <dbReference type="PROSITE-ProRule" id="PRU00339"/>
    </source>
</evidence>
<keyword evidence="4 6" id="KW-0067">ATP-binding</keyword>
<feature type="repeat" description="TPR" evidence="5">
    <location>
        <begin position="634"/>
        <end position="667"/>
    </location>
</feature>
<feature type="repeat" description="TPR" evidence="5">
    <location>
        <begin position="488"/>
        <end position="521"/>
    </location>
</feature>
<dbReference type="PANTHER" id="PTHR24348:SF22">
    <property type="entry name" value="NON-SPECIFIC SERINE_THREONINE PROTEIN KINASE"/>
    <property type="match status" value="1"/>
</dbReference>
<dbReference type="Pfam" id="PF00069">
    <property type="entry name" value="Pkinase"/>
    <property type="match status" value="1"/>
</dbReference>
<feature type="binding site" evidence="6">
    <location>
        <position position="44"/>
    </location>
    <ligand>
        <name>ATP</name>
        <dbReference type="ChEBI" id="CHEBI:30616"/>
    </ligand>
</feature>
<feature type="domain" description="Protein kinase" evidence="7">
    <location>
        <begin position="15"/>
        <end position="272"/>
    </location>
</feature>
<evidence type="ECO:0000313" key="8">
    <source>
        <dbReference type="EMBL" id="RSZ55280.1"/>
    </source>
</evidence>
<keyword evidence="9" id="KW-1185">Reference proteome</keyword>
<dbReference type="InterPro" id="IPR000719">
    <property type="entry name" value="Prot_kinase_dom"/>
</dbReference>
<evidence type="ECO:0000259" key="7">
    <source>
        <dbReference type="PROSITE" id="PS50011"/>
    </source>
</evidence>
<feature type="repeat" description="TPR" evidence="5">
    <location>
        <begin position="522"/>
        <end position="555"/>
    </location>
</feature>
<dbReference type="SUPFAM" id="SSF56112">
    <property type="entry name" value="Protein kinase-like (PK-like)"/>
    <property type="match status" value="1"/>
</dbReference>
<dbReference type="GO" id="GO:0000407">
    <property type="term" value="C:phagophore assembly site"/>
    <property type="evidence" value="ECO:0007669"/>
    <property type="project" value="TreeGrafter"/>
</dbReference>
<dbReference type="PROSITE" id="PS00107">
    <property type="entry name" value="PROTEIN_KINASE_ATP"/>
    <property type="match status" value="1"/>
</dbReference>
<dbReference type="GO" id="GO:0016020">
    <property type="term" value="C:membrane"/>
    <property type="evidence" value="ECO:0007669"/>
    <property type="project" value="TreeGrafter"/>
</dbReference>
<evidence type="ECO:0000256" key="3">
    <source>
        <dbReference type="ARBA" id="ARBA00022777"/>
    </source>
</evidence>
<dbReference type="GO" id="GO:0005776">
    <property type="term" value="C:autophagosome"/>
    <property type="evidence" value="ECO:0007669"/>
    <property type="project" value="TreeGrafter"/>
</dbReference>
<dbReference type="GO" id="GO:0004674">
    <property type="term" value="F:protein serine/threonine kinase activity"/>
    <property type="evidence" value="ECO:0007669"/>
    <property type="project" value="InterPro"/>
</dbReference>
<dbReference type="AlphaFoldDB" id="A0A430HCP5"/>
<dbReference type="Gene3D" id="1.25.40.10">
    <property type="entry name" value="Tetratricopeptide repeat domain"/>
    <property type="match status" value="3"/>
</dbReference>
<keyword evidence="5" id="KW-0802">TPR repeat</keyword>
<comment type="caution">
    <text evidence="8">The sequence shown here is derived from an EMBL/GenBank/DDBJ whole genome shotgun (WGS) entry which is preliminary data.</text>
</comment>
<name>A0A430HCP5_9BURK</name>
<dbReference type="OrthoDB" id="9791419at2"/>
<feature type="repeat" description="TPR" evidence="5">
    <location>
        <begin position="420"/>
        <end position="453"/>
    </location>
</feature>
<dbReference type="SMART" id="SM00220">
    <property type="entry name" value="S_TKc"/>
    <property type="match status" value="1"/>
</dbReference>
<evidence type="ECO:0000256" key="4">
    <source>
        <dbReference type="ARBA" id="ARBA00022840"/>
    </source>
</evidence>
<evidence type="ECO:0000256" key="6">
    <source>
        <dbReference type="PROSITE-ProRule" id="PRU10141"/>
    </source>
</evidence>
<protein>
    <submittedName>
        <fullName evidence="8">Serine/threonine-protein kinase</fullName>
    </submittedName>
</protein>
<keyword evidence="2 6" id="KW-0547">Nucleotide-binding</keyword>
<gene>
    <name evidence="8" type="ORF">EJB06_30285</name>
</gene>
<dbReference type="GO" id="GO:0005829">
    <property type="term" value="C:cytosol"/>
    <property type="evidence" value="ECO:0007669"/>
    <property type="project" value="TreeGrafter"/>
</dbReference>
<dbReference type="InterPro" id="IPR011009">
    <property type="entry name" value="Kinase-like_dom_sf"/>
</dbReference>
<dbReference type="InterPro" id="IPR019734">
    <property type="entry name" value="TPR_rpt"/>
</dbReference>
<dbReference type="EMBL" id="RXLQ01000029">
    <property type="protein sequence ID" value="RSZ55280.1"/>
    <property type="molecule type" value="Genomic_DNA"/>
</dbReference>
<dbReference type="SUPFAM" id="SSF48452">
    <property type="entry name" value="TPR-like"/>
    <property type="match status" value="1"/>
</dbReference>